<proteinExistence type="predicted"/>
<name>H1YB51_9SPHI</name>
<dbReference type="EMBL" id="CM001403">
    <property type="protein sequence ID" value="EHQ30577.1"/>
    <property type="molecule type" value="Genomic_DNA"/>
</dbReference>
<dbReference type="RefSeq" id="WP_008512430.1">
    <property type="nucleotide sequence ID" value="NZ_CM001403.1"/>
</dbReference>
<dbReference type="eggNOG" id="ENOG502Z9DX">
    <property type="taxonomic scope" value="Bacteria"/>
</dbReference>
<evidence type="ECO:0000313" key="1">
    <source>
        <dbReference type="EMBL" id="EHQ30577.1"/>
    </source>
</evidence>
<organism evidence="1 2">
    <name type="scientific">Mucilaginibacter paludis DSM 18603</name>
    <dbReference type="NCBI Taxonomy" id="714943"/>
    <lineage>
        <taxon>Bacteria</taxon>
        <taxon>Pseudomonadati</taxon>
        <taxon>Bacteroidota</taxon>
        <taxon>Sphingobacteriia</taxon>
        <taxon>Sphingobacteriales</taxon>
        <taxon>Sphingobacteriaceae</taxon>
        <taxon>Mucilaginibacter</taxon>
    </lineage>
</organism>
<keyword evidence="2" id="KW-1185">Reference proteome</keyword>
<accession>H1YB51</accession>
<gene>
    <name evidence="1" type="ORF">Mucpa_6524</name>
</gene>
<evidence type="ECO:0000313" key="2">
    <source>
        <dbReference type="Proteomes" id="UP000002774"/>
    </source>
</evidence>
<dbReference type="OrthoDB" id="1397020at2"/>
<dbReference type="Proteomes" id="UP000002774">
    <property type="component" value="Chromosome"/>
</dbReference>
<evidence type="ECO:0008006" key="3">
    <source>
        <dbReference type="Google" id="ProtNLM"/>
    </source>
</evidence>
<dbReference type="AlphaFoldDB" id="H1YB51"/>
<reference evidence="1" key="1">
    <citation type="submission" date="2011-09" db="EMBL/GenBank/DDBJ databases">
        <title>The permanent draft genome of Mucilaginibacter paludis DSM 18603.</title>
        <authorList>
            <consortium name="US DOE Joint Genome Institute (JGI-PGF)"/>
            <person name="Lucas S."/>
            <person name="Han J."/>
            <person name="Lapidus A."/>
            <person name="Bruce D."/>
            <person name="Goodwin L."/>
            <person name="Pitluck S."/>
            <person name="Peters L."/>
            <person name="Kyrpides N."/>
            <person name="Mavromatis K."/>
            <person name="Ivanova N."/>
            <person name="Mikhailova N."/>
            <person name="Held B."/>
            <person name="Detter J.C."/>
            <person name="Tapia R."/>
            <person name="Han C."/>
            <person name="Land M."/>
            <person name="Hauser L."/>
            <person name="Markowitz V."/>
            <person name="Cheng J.-F."/>
            <person name="Hugenholtz P."/>
            <person name="Woyke T."/>
            <person name="Wu D."/>
            <person name="Tindall B."/>
            <person name="Brambilla E."/>
            <person name="Klenk H.-P."/>
            <person name="Eisen J.A."/>
        </authorList>
    </citation>
    <scope>NUCLEOTIDE SEQUENCE [LARGE SCALE GENOMIC DNA]</scope>
    <source>
        <strain evidence="1">DSM 18603</strain>
    </source>
</reference>
<sequence>MIKEIADFVNYIDPEFKALSVKPRDGLHILLTIKNVGQELFIDQSSLTGWVSTKNKEQTTSDLTLLKKMASLSQLAWCVNTNKCFDLPVKAIHSCSPYCLALKRENLENGEKYQSNLAGKKSQVYDRINAYFSKAEDLLESEIEKQRVEIFKQALNNQASLHTWLDQIPAYAELKDAEYVIFYLDEPIENYQRTNAVYLADKLFNTNNFNETIEETVFGTSDFFNGYPTKKPFLTHQTASFDIASRISSLEAKALYDFQNMIGIMPKPLPLFIYKDELKREAIALFKKGAETGEKLSYKDIMEALYQKHHHDLGNYYLLYYQFGEIKDFDFVSKFEYELKDENGRPWEIKDWFNIKYTAKVTDVFTFQYVVLVTIFNNALITKTKTGDFQHKYFDDIDAKYCKTDNTYLMVMSYRKAFYDFVFKSQRKAVTQQIFNAIMETGILDDIRLDEYKNNSHSQHFNIKQKLNIWFSLSEKFNQSNKSQITMASQLQNHRAFIQKLAKGEESIQSDDQYAFAIGQVVYYLLSKSKTADRSYKRLEPFLQQVHAKELNKAIARLFDTHKHENFSSNFRRPFAEVMDYETKANLRDLMPTMLAGIFSVNELFSNLDEADMVELEETE</sequence>
<protein>
    <recommendedName>
        <fullName evidence="3">CRISPR-associated protein Csh1</fullName>
    </recommendedName>
</protein>
<dbReference type="STRING" id="714943.Mucpa_6524"/>
<dbReference type="HOGENOM" id="CLU_449566_0_0_10"/>